<reference evidence="1" key="1">
    <citation type="submission" date="2023-07" db="EMBL/GenBank/DDBJ databases">
        <title>draft genome sequence of fig (Ficus carica).</title>
        <authorList>
            <person name="Takahashi T."/>
            <person name="Nishimura K."/>
        </authorList>
    </citation>
    <scope>NUCLEOTIDE SEQUENCE</scope>
</reference>
<evidence type="ECO:0000313" key="2">
    <source>
        <dbReference type="Proteomes" id="UP001187192"/>
    </source>
</evidence>
<comment type="caution">
    <text evidence="1">The sequence shown here is derived from an EMBL/GenBank/DDBJ whole genome shotgun (WGS) entry which is preliminary data.</text>
</comment>
<sequence>MGSLDVIRLKQLFSVWLPAKKKHLGVRGDTSGVSVKSTPMFKSVMAFPTGPGIRVTLIVLRVVPTSRHASGFGQTTKADVKTGSRTGTVAGGAGWWVCCAVPWYCCQPVQNGMVRTVRGRQHRLGSSCGWGSVTLTSTTGPDGDLLGIHEGEPA</sequence>
<accession>A0AA87ZR43</accession>
<name>A0AA87ZR43_FICCA</name>
<keyword evidence="2" id="KW-1185">Reference proteome</keyword>
<organism evidence="1 2">
    <name type="scientific">Ficus carica</name>
    <name type="common">Common fig</name>
    <dbReference type="NCBI Taxonomy" id="3494"/>
    <lineage>
        <taxon>Eukaryota</taxon>
        <taxon>Viridiplantae</taxon>
        <taxon>Streptophyta</taxon>
        <taxon>Embryophyta</taxon>
        <taxon>Tracheophyta</taxon>
        <taxon>Spermatophyta</taxon>
        <taxon>Magnoliopsida</taxon>
        <taxon>eudicotyledons</taxon>
        <taxon>Gunneridae</taxon>
        <taxon>Pentapetalae</taxon>
        <taxon>rosids</taxon>
        <taxon>fabids</taxon>
        <taxon>Rosales</taxon>
        <taxon>Moraceae</taxon>
        <taxon>Ficeae</taxon>
        <taxon>Ficus</taxon>
    </lineage>
</organism>
<gene>
    <name evidence="1" type="ORF">TIFTF001_011130</name>
</gene>
<dbReference type="EMBL" id="BTGU01000013">
    <property type="protein sequence ID" value="GMN41909.1"/>
    <property type="molecule type" value="Genomic_DNA"/>
</dbReference>
<dbReference type="Proteomes" id="UP001187192">
    <property type="component" value="Unassembled WGS sequence"/>
</dbReference>
<proteinExistence type="predicted"/>
<evidence type="ECO:0000313" key="1">
    <source>
        <dbReference type="EMBL" id="GMN41909.1"/>
    </source>
</evidence>
<protein>
    <submittedName>
        <fullName evidence="1">Uncharacterized protein</fullName>
    </submittedName>
</protein>
<dbReference type="AlphaFoldDB" id="A0AA87ZR43"/>